<sequence length="305" mass="32848">MALFSIVLLAVALDYVLGEPGNTYHPLAAFGRWAAWLEQRLLIPEQTPARQKIAGVCALLLALLPCAAALPLLLLTEAWQTLFGIILLYFCIAPRSLQQHAEAVRTVLAAGDLELARSRVAYMVSRETADLDAAGVRRAAIESVLENGADAVFAPIFWFIVAGPCGALLYRFSNTLDAMWGYRNRRYQYFGWAAARLDDVLNWAPARLTAFGYALLGRTGPALRAWKEQAALLESPNAGPVMAAGGAALNLRLGGPAVYHGQLKAKPWFGGEQTAENGDIARAGGLVYRVLGLWLILIAIGGGFA</sequence>
<dbReference type="EMBL" id="LUUL01000065">
    <property type="protein sequence ID" value="OAI27141.1"/>
    <property type="molecule type" value="Genomic_DNA"/>
</dbReference>
<dbReference type="HAMAP" id="MF_00024">
    <property type="entry name" value="CobD_CbiB"/>
    <property type="match status" value="1"/>
</dbReference>
<comment type="caution">
    <text evidence="10">The sequence shown here is derived from an EMBL/GenBank/DDBJ whole genome shotgun (WGS) entry which is preliminary data.</text>
</comment>
<evidence type="ECO:0000256" key="3">
    <source>
        <dbReference type="ARBA" id="ARBA00006263"/>
    </source>
</evidence>
<comment type="similarity">
    <text evidence="3 9">Belongs to the CobD/CbiB family.</text>
</comment>
<evidence type="ECO:0000256" key="4">
    <source>
        <dbReference type="ARBA" id="ARBA00022475"/>
    </source>
</evidence>
<evidence type="ECO:0000256" key="9">
    <source>
        <dbReference type="HAMAP-Rule" id="MF_00024"/>
    </source>
</evidence>
<dbReference type="GO" id="GO:0015420">
    <property type="term" value="F:ABC-type vitamin B12 transporter activity"/>
    <property type="evidence" value="ECO:0007669"/>
    <property type="project" value="UniProtKB-UniRule"/>
</dbReference>
<dbReference type="PANTHER" id="PTHR34308:SF1">
    <property type="entry name" value="COBALAMIN BIOSYNTHESIS PROTEIN CBIB"/>
    <property type="match status" value="1"/>
</dbReference>
<keyword evidence="8 9" id="KW-0472">Membrane</keyword>
<evidence type="ECO:0000256" key="1">
    <source>
        <dbReference type="ARBA" id="ARBA00004651"/>
    </source>
</evidence>
<comment type="pathway">
    <text evidence="2 9">Cofactor biosynthesis; adenosylcobalamin biosynthesis.</text>
</comment>
<dbReference type="InterPro" id="IPR004485">
    <property type="entry name" value="Cobalamin_biosynth_CobD/CbiB"/>
</dbReference>
<dbReference type="NCBIfam" id="TIGR00380">
    <property type="entry name" value="cobal_cbiB"/>
    <property type="match status" value="1"/>
</dbReference>
<reference evidence="10 11" key="1">
    <citation type="submission" date="2016-03" db="EMBL/GenBank/DDBJ databases">
        <authorList>
            <person name="Heylen K."/>
            <person name="De Vos P."/>
            <person name="Vekeman B."/>
        </authorList>
    </citation>
    <scope>NUCLEOTIDE SEQUENCE [LARGE SCALE GENOMIC DNA]</scope>
    <source>
        <strain evidence="10 11">R-49807</strain>
    </source>
</reference>
<evidence type="ECO:0000256" key="5">
    <source>
        <dbReference type="ARBA" id="ARBA00022573"/>
    </source>
</evidence>
<dbReference type="KEGG" id="mko:MKLM6_0289"/>
<comment type="caution">
    <text evidence="9">Lacks conserved residue(s) required for the propagation of feature annotation.</text>
</comment>
<dbReference type="GO" id="GO:0009236">
    <property type="term" value="P:cobalamin biosynthetic process"/>
    <property type="evidence" value="ECO:0007669"/>
    <property type="project" value="UniProtKB-UniRule"/>
</dbReference>
<feature type="transmembrane region" description="Helical" evidence="9">
    <location>
        <begin position="286"/>
        <end position="304"/>
    </location>
</feature>
<dbReference type="Pfam" id="PF03186">
    <property type="entry name" value="CobD_Cbib"/>
    <property type="match status" value="1"/>
</dbReference>
<dbReference type="GO" id="GO:0005886">
    <property type="term" value="C:plasma membrane"/>
    <property type="evidence" value="ECO:0007669"/>
    <property type="project" value="UniProtKB-SubCell"/>
</dbReference>
<gene>
    <name evidence="9" type="primary">cobD</name>
    <name evidence="10" type="ORF">A1356_09635</name>
</gene>
<evidence type="ECO:0000256" key="2">
    <source>
        <dbReference type="ARBA" id="ARBA00004953"/>
    </source>
</evidence>
<accession>A0A291IEF1</accession>
<keyword evidence="5 9" id="KW-0169">Cobalamin biosynthesis</keyword>
<dbReference type="PANTHER" id="PTHR34308">
    <property type="entry name" value="COBALAMIN BIOSYNTHESIS PROTEIN CBIB"/>
    <property type="match status" value="1"/>
</dbReference>
<evidence type="ECO:0000256" key="7">
    <source>
        <dbReference type="ARBA" id="ARBA00022989"/>
    </source>
</evidence>
<proteinExistence type="inferred from homology"/>
<protein>
    <recommendedName>
        <fullName evidence="9">Cobalamin biosynthesis protein CobD</fullName>
    </recommendedName>
</protein>
<dbReference type="GO" id="GO:0048472">
    <property type="term" value="F:threonine-phosphate decarboxylase activity"/>
    <property type="evidence" value="ECO:0007669"/>
    <property type="project" value="InterPro"/>
</dbReference>
<evidence type="ECO:0000313" key="10">
    <source>
        <dbReference type="EMBL" id="OAI27141.1"/>
    </source>
</evidence>
<feature type="transmembrane region" description="Helical" evidence="9">
    <location>
        <begin position="53"/>
        <end position="74"/>
    </location>
</feature>
<keyword evidence="6 9" id="KW-0812">Transmembrane</keyword>
<keyword evidence="7 9" id="KW-1133">Transmembrane helix</keyword>
<comment type="function">
    <text evidence="9">Converts cobyric acid to cobinamide by the addition of aminopropanol on the F carboxylic group.</text>
</comment>
<dbReference type="Proteomes" id="UP000077734">
    <property type="component" value="Unassembled WGS sequence"/>
</dbReference>
<keyword evidence="4 9" id="KW-1003">Cell membrane</keyword>
<evidence type="ECO:0000313" key="11">
    <source>
        <dbReference type="Proteomes" id="UP000077734"/>
    </source>
</evidence>
<comment type="subcellular location">
    <subcellularLocation>
        <location evidence="1 9">Cell membrane</location>
        <topology evidence="1 9">Multi-pass membrane protein</topology>
    </subcellularLocation>
</comment>
<feature type="transmembrane region" description="Helical" evidence="9">
    <location>
        <begin position="152"/>
        <end position="170"/>
    </location>
</feature>
<evidence type="ECO:0000256" key="8">
    <source>
        <dbReference type="ARBA" id="ARBA00023136"/>
    </source>
</evidence>
<keyword evidence="11" id="KW-1185">Reference proteome</keyword>
<organism evidence="10 11">
    <name type="scientific">Methylomonas koyamae</name>
    <dbReference type="NCBI Taxonomy" id="702114"/>
    <lineage>
        <taxon>Bacteria</taxon>
        <taxon>Pseudomonadati</taxon>
        <taxon>Pseudomonadota</taxon>
        <taxon>Gammaproteobacteria</taxon>
        <taxon>Methylococcales</taxon>
        <taxon>Methylococcaceae</taxon>
        <taxon>Methylomonas</taxon>
    </lineage>
</organism>
<dbReference type="AlphaFoldDB" id="A0A291IEF1"/>
<evidence type="ECO:0000256" key="6">
    <source>
        <dbReference type="ARBA" id="ARBA00022692"/>
    </source>
</evidence>
<name>A0A291IEF1_9GAMM</name>
<dbReference type="RefSeq" id="WP_064026406.1">
    <property type="nucleotide sequence ID" value="NZ_CP023669.1"/>
</dbReference>